<organism evidence="3 4">
    <name type="scientific">Aaosphaeria arxii CBS 175.79</name>
    <dbReference type="NCBI Taxonomy" id="1450172"/>
    <lineage>
        <taxon>Eukaryota</taxon>
        <taxon>Fungi</taxon>
        <taxon>Dikarya</taxon>
        <taxon>Ascomycota</taxon>
        <taxon>Pezizomycotina</taxon>
        <taxon>Dothideomycetes</taxon>
        <taxon>Pleosporomycetidae</taxon>
        <taxon>Pleosporales</taxon>
        <taxon>Pleosporales incertae sedis</taxon>
        <taxon>Aaosphaeria</taxon>
    </lineage>
</organism>
<evidence type="ECO:0000313" key="4">
    <source>
        <dbReference type="Proteomes" id="UP000799778"/>
    </source>
</evidence>
<keyword evidence="4" id="KW-1185">Reference proteome</keyword>
<sequence>MDSGTPLLLDLPHELLIAILHYVNLAAWKHIRQTCRILAKLAAPLLFSRVYFELCGQGCESLYEISQEPTLAPLVKTVVLRRVRGYRKFSSFDSWTASTHQPGAPDNGLWSACETTYHNDKALSDQLMPYNQWIAMPAEDKKALYEAYNADREQLQMEIASITNTLCFRAAEKLEFIHPDRALATGKAIVAVRQLNKALKTLPNLSALEHEPSFWYDNWALRWRDLYFHPFSILGQTDHDEDEDVEALQISVVLQSLACFRVGDNHRLKKMSIHVGGPAFATPRRLRHLWSGIGHEITRLYRELHPASSAAAADADADAEVNDNFETPAETERYGRELYLMRLAFADLTHLDFSMSEDDEREGCIAIAAKLAFLFLSTTKNLRELILAIGNLVYGDLMPVFGVDEKQRATGSILLLQHIAHRAPWRHIRNIQLEIATDRTTLVTFLLAHKNTLRLLTLTQTSLVRLENPQNTWESTLTEIGKGLCLESLTLAKLTDVLVDWSPGIQPRMLFDKDDKRWQDRLSDYETYYHDCIHRILRGEEIYTLDPPPHLLLHSPPA</sequence>
<dbReference type="GeneID" id="54283515"/>
<gene>
    <name evidence="3" type="ORF">BU24DRAFT_412518</name>
</gene>
<accession>A0A6A5XGJ3</accession>
<evidence type="ECO:0000259" key="2">
    <source>
        <dbReference type="Pfam" id="PF12937"/>
    </source>
</evidence>
<dbReference type="InterPro" id="IPR036047">
    <property type="entry name" value="F-box-like_dom_sf"/>
</dbReference>
<keyword evidence="1" id="KW-0175">Coiled coil</keyword>
<dbReference type="OrthoDB" id="3863059at2759"/>
<dbReference type="InterPro" id="IPR001810">
    <property type="entry name" value="F-box_dom"/>
</dbReference>
<dbReference type="EMBL" id="ML978073">
    <property type="protein sequence ID" value="KAF2011976.1"/>
    <property type="molecule type" value="Genomic_DNA"/>
</dbReference>
<evidence type="ECO:0000313" key="3">
    <source>
        <dbReference type="EMBL" id="KAF2011976.1"/>
    </source>
</evidence>
<protein>
    <recommendedName>
        <fullName evidence="2">F-box domain-containing protein</fullName>
    </recommendedName>
</protein>
<dbReference type="RefSeq" id="XP_033380315.1">
    <property type="nucleotide sequence ID" value="XM_033526118.1"/>
</dbReference>
<dbReference type="AlphaFoldDB" id="A0A6A5XGJ3"/>
<feature type="domain" description="F-box" evidence="2">
    <location>
        <begin position="9"/>
        <end position="52"/>
    </location>
</feature>
<evidence type="ECO:0000256" key="1">
    <source>
        <dbReference type="SAM" id="Coils"/>
    </source>
</evidence>
<reference evidence="3" key="1">
    <citation type="journal article" date="2020" name="Stud. Mycol.">
        <title>101 Dothideomycetes genomes: a test case for predicting lifestyles and emergence of pathogens.</title>
        <authorList>
            <person name="Haridas S."/>
            <person name="Albert R."/>
            <person name="Binder M."/>
            <person name="Bloem J."/>
            <person name="Labutti K."/>
            <person name="Salamov A."/>
            <person name="Andreopoulos B."/>
            <person name="Baker S."/>
            <person name="Barry K."/>
            <person name="Bills G."/>
            <person name="Bluhm B."/>
            <person name="Cannon C."/>
            <person name="Castanera R."/>
            <person name="Culley D."/>
            <person name="Daum C."/>
            <person name="Ezra D."/>
            <person name="Gonzalez J."/>
            <person name="Henrissat B."/>
            <person name="Kuo A."/>
            <person name="Liang C."/>
            <person name="Lipzen A."/>
            <person name="Lutzoni F."/>
            <person name="Magnuson J."/>
            <person name="Mondo S."/>
            <person name="Nolan M."/>
            <person name="Ohm R."/>
            <person name="Pangilinan J."/>
            <person name="Park H.-J."/>
            <person name="Ramirez L."/>
            <person name="Alfaro M."/>
            <person name="Sun H."/>
            <person name="Tritt A."/>
            <person name="Yoshinaga Y."/>
            <person name="Zwiers L.-H."/>
            <person name="Turgeon B."/>
            <person name="Goodwin S."/>
            <person name="Spatafora J."/>
            <person name="Crous P."/>
            <person name="Grigoriev I."/>
        </authorList>
    </citation>
    <scope>NUCLEOTIDE SEQUENCE</scope>
    <source>
        <strain evidence="3">CBS 175.79</strain>
    </source>
</reference>
<dbReference type="Pfam" id="PF12937">
    <property type="entry name" value="F-box-like"/>
    <property type="match status" value="1"/>
</dbReference>
<dbReference type="SUPFAM" id="SSF81383">
    <property type="entry name" value="F-box domain"/>
    <property type="match status" value="1"/>
</dbReference>
<feature type="coiled-coil region" evidence="1">
    <location>
        <begin position="138"/>
        <end position="165"/>
    </location>
</feature>
<dbReference type="Proteomes" id="UP000799778">
    <property type="component" value="Unassembled WGS sequence"/>
</dbReference>
<name>A0A6A5XGJ3_9PLEO</name>
<proteinExistence type="predicted"/>